<evidence type="ECO:0000313" key="11">
    <source>
        <dbReference type="Proteomes" id="UP001163823"/>
    </source>
</evidence>
<sequence>MSYFSDELEKIKTLISSGTKTNKSLAYSTLLHFQEHSGDNPSSVQSLAECSQSLIHSIVSDISDDDEELAAPALKCLGFMIYHPSIVAQISVDAANLVLESLVKLVTKTKLKSACNVGVWCISIQQLGAQFLAIHFHSLLRAVVHAIDNPIGSLSTTFEAIQAVMKLATQLSVQMRDSLHIWAPPIYRRLLSREKRERDVSERCLLKIRSTVIPPSINLSKVLVKDMKLNLLVRMKDLLDQGMKVEAIRAWGWFVSMLGSHALKNRHLVNDMLKIPERTFTDLDPQVQIATQVAWEGLIDALIHFPMIASQENASPKDNCVQKQKTSTGHGCDVQANGFEKCLKLIMTPLVGIMSSKCDVSVHSSCLSTWCYLLHKLGTFVNELSVVKLVLKPILEAVFQSGPDSKSMWQWNMCLDMLSDMISEKYRDVDYNSASEVSQNLTARISVLGLPISGKYSWKQYPVSWLPWDLCLLEFHLNIIFILITQASTETVTHGNRSSVYVAAMRLFRSVLKGVQLDLKNPSSNYDDIMLCLKTLLRFMKKICEEVDLDSNDSYDLLHNSILFIQAVTRDLEPSVLGSPLYKFALDLKYMENMPSVSDNTHQKILSVFSNAHMDMVSPIAYLIILYFYVIVQLILNTRQTKSIVQEMHIYFKFIFASYDPLESLLTTISLLYRYVQPIYLNIWMGMVQGLEDYMHDSKCNFLLKTESDSTTGLTINHLLSYPLMVVVHSCPTKLALSKTNGSLEECLTSAEKNLLLGHVIDMWKSLYGSLSASQFKCSAPTDFPEDLCSMLSGYLDEYTGRVGSGPDINLTCKDLDLDLVALSGDIMMCILEQIQTSDLVSRKDRSKDTCDYYTSSGISSGLRFSACCINLLWTKMLTNQPNDFVGTSRVFSALACFVSCLHLKQDVLSVIEIIFSPLLQWLTHMETQDKTTNDQLQLLWVEILGCLRRSHPPVVFDSTFLKLHESLLEKTLDHSFLSISEPTIIFWNSTFGEQIKLDYPQNLLPILDRLSRNGKLKLHKRPVLERCHSHADVNNPQHRCRVTAKHNSSSKRVEFVVDTANHREQKEAPLKSKRKRVELTEHQKEVRRAQQGRDRDSGGHGAGIRTYTNVDFSQGNEDSQESQEIRDSESILQILRRAR</sequence>
<accession>A0AAD7LF62</accession>
<feature type="domain" description="Telomere-associated protein Rif1 N-terminal" evidence="9">
    <location>
        <begin position="21"/>
        <end position="377"/>
    </location>
</feature>
<dbReference type="Proteomes" id="UP001163823">
    <property type="component" value="Chromosome 9"/>
</dbReference>
<organism evidence="10 11">
    <name type="scientific">Quillaja saponaria</name>
    <name type="common">Soap bark tree</name>
    <dbReference type="NCBI Taxonomy" id="32244"/>
    <lineage>
        <taxon>Eukaryota</taxon>
        <taxon>Viridiplantae</taxon>
        <taxon>Streptophyta</taxon>
        <taxon>Embryophyta</taxon>
        <taxon>Tracheophyta</taxon>
        <taxon>Spermatophyta</taxon>
        <taxon>Magnoliopsida</taxon>
        <taxon>eudicotyledons</taxon>
        <taxon>Gunneridae</taxon>
        <taxon>Pentapetalae</taxon>
        <taxon>rosids</taxon>
        <taxon>fabids</taxon>
        <taxon>Fabales</taxon>
        <taxon>Quillajaceae</taxon>
        <taxon>Quillaja</taxon>
    </lineage>
</organism>
<comment type="subcellular location">
    <subcellularLocation>
        <location evidence="2">Chromosome</location>
        <location evidence="2">Telomere</location>
    </subcellularLocation>
    <subcellularLocation>
        <location evidence="1">Nucleus</location>
    </subcellularLocation>
</comment>
<dbReference type="InterPro" id="IPR016024">
    <property type="entry name" value="ARM-type_fold"/>
</dbReference>
<keyword evidence="3" id="KW-0158">Chromosome</keyword>
<dbReference type="InterPro" id="IPR022031">
    <property type="entry name" value="Rif1_N"/>
</dbReference>
<protein>
    <submittedName>
        <fullName evidence="10">Telomere-associated protein RIF1</fullName>
    </submittedName>
</protein>
<evidence type="ECO:0000256" key="3">
    <source>
        <dbReference type="ARBA" id="ARBA00022454"/>
    </source>
</evidence>
<feature type="compositionally biased region" description="Basic and acidic residues" evidence="7">
    <location>
        <begin position="1078"/>
        <end position="1099"/>
    </location>
</feature>
<feature type="transmembrane region" description="Helical" evidence="8">
    <location>
        <begin position="620"/>
        <end position="638"/>
    </location>
</feature>
<keyword evidence="5" id="KW-0539">Nucleus</keyword>
<evidence type="ECO:0000256" key="2">
    <source>
        <dbReference type="ARBA" id="ARBA00004574"/>
    </source>
</evidence>
<evidence type="ECO:0000256" key="7">
    <source>
        <dbReference type="SAM" id="MobiDB-lite"/>
    </source>
</evidence>
<dbReference type="GO" id="GO:0000723">
    <property type="term" value="P:telomere maintenance"/>
    <property type="evidence" value="ECO:0007669"/>
    <property type="project" value="TreeGrafter"/>
</dbReference>
<evidence type="ECO:0000259" key="9">
    <source>
        <dbReference type="Pfam" id="PF12231"/>
    </source>
</evidence>
<keyword evidence="8" id="KW-0812">Transmembrane</keyword>
<keyword evidence="8" id="KW-0472">Membrane</keyword>
<feature type="compositionally biased region" description="Polar residues" evidence="7">
    <location>
        <begin position="1107"/>
        <end position="1118"/>
    </location>
</feature>
<feature type="compositionally biased region" description="Basic and acidic residues" evidence="7">
    <location>
        <begin position="1061"/>
        <end position="1071"/>
    </location>
</feature>
<evidence type="ECO:0000256" key="1">
    <source>
        <dbReference type="ARBA" id="ARBA00004123"/>
    </source>
</evidence>
<evidence type="ECO:0000256" key="5">
    <source>
        <dbReference type="ARBA" id="ARBA00023242"/>
    </source>
</evidence>
<gene>
    <name evidence="10" type="ORF">O6P43_023132</name>
</gene>
<evidence type="ECO:0000256" key="4">
    <source>
        <dbReference type="ARBA" id="ARBA00022895"/>
    </source>
</evidence>
<dbReference type="PANTHER" id="PTHR22928:SF3">
    <property type="entry name" value="TELOMERE-ASSOCIATED PROTEIN RIF1"/>
    <property type="match status" value="1"/>
</dbReference>
<comment type="caution">
    <text evidence="10">The sequence shown here is derived from an EMBL/GenBank/DDBJ whole genome shotgun (WGS) entry which is preliminary data.</text>
</comment>
<dbReference type="PANTHER" id="PTHR22928">
    <property type="entry name" value="TELOMERE-ASSOCIATED PROTEIN RIF1"/>
    <property type="match status" value="1"/>
</dbReference>
<proteinExistence type="predicted"/>
<dbReference type="KEGG" id="qsa:O6P43_023132"/>
<feature type="region of interest" description="Disordered" evidence="7">
    <location>
        <begin position="1061"/>
        <end position="1131"/>
    </location>
</feature>
<reference evidence="10" key="1">
    <citation type="journal article" date="2023" name="Science">
        <title>Elucidation of the pathway for biosynthesis of saponin adjuvants from the soapbark tree.</title>
        <authorList>
            <person name="Reed J."/>
            <person name="Orme A."/>
            <person name="El-Demerdash A."/>
            <person name="Owen C."/>
            <person name="Martin L.B.B."/>
            <person name="Misra R.C."/>
            <person name="Kikuchi S."/>
            <person name="Rejzek M."/>
            <person name="Martin A.C."/>
            <person name="Harkess A."/>
            <person name="Leebens-Mack J."/>
            <person name="Louveau T."/>
            <person name="Stephenson M.J."/>
            <person name="Osbourn A."/>
        </authorList>
    </citation>
    <scope>NUCLEOTIDE SEQUENCE</scope>
    <source>
        <strain evidence="10">S10</strain>
    </source>
</reference>
<dbReference type="SUPFAM" id="SSF48371">
    <property type="entry name" value="ARM repeat"/>
    <property type="match status" value="1"/>
</dbReference>
<keyword evidence="8" id="KW-1133">Transmembrane helix</keyword>
<dbReference type="GO" id="GO:0005634">
    <property type="term" value="C:nucleus"/>
    <property type="evidence" value="ECO:0007669"/>
    <property type="project" value="UniProtKB-SubCell"/>
</dbReference>
<evidence type="ECO:0000256" key="8">
    <source>
        <dbReference type="SAM" id="Phobius"/>
    </source>
</evidence>
<dbReference type="Pfam" id="PF12231">
    <property type="entry name" value="Rif1_N"/>
    <property type="match status" value="1"/>
</dbReference>
<keyword evidence="4" id="KW-0779">Telomere</keyword>
<dbReference type="AlphaFoldDB" id="A0AAD7LF62"/>
<dbReference type="GO" id="GO:0000781">
    <property type="term" value="C:chromosome, telomeric region"/>
    <property type="evidence" value="ECO:0007669"/>
    <property type="project" value="UniProtKB-SubCell"/>
</dbReference>
<keyword evidence="6" id="KW-0131">Cell cycle</keyword>
<evidence type="ECO:0000256" key="6">
    <source>
        <dbReference type="ARBA" id="ARBA00023306"/>
    </source>
</evidence>
<evidence type="ECO:0000313" key="10">
    <source>
        <dbReference type="EMBL" id="KAJ7956738.1"/>
    </source>
</evidence>
<feature type="transmembrane region" description="Helical" evidence="8">
    <location>
        <begin position="650"/>
        <end position="673"/>
    </location>
</feature>
<name>A0AAD7LF62_QUISA</name>
<dbReference type="EMBL" id="JARAOO010000009">
    <property type="protein sequence ID" value="KAJ7956738.1"/>
    <property type="molecule type" value="Genomic_DNA"/>
</dbReference>
<keyword evidence="11" id="KW-1185">Reference proteome</keyword>